<dbReference type="InterPro" id="IPR025799">
    <property type="entry name" value="Arg_MeTrfase"/>
</dbReference>
<dbReference type="CDD" id="cd02440">
    <property type="entry name" value="AdoMet_MTases"/>
    <property type="match status" value="1"/>
</dbReference>
<evidence type="ECO:0000313" key="1">
    <source>
        <dbReference type="EMBL" id="MBF4469671.1"/>
    </source>
</evidence>
<dbReference type="SUPFAM" id="SSF53335">
    <property type="entry name" value="S-adenosyl-L-methionine-dependent methyltransferases"/>
    <property type="match status" value="1"/>
</dbReference>
<dbReference type="Proteomes" id="UP000658733">
    <property type="component" value="Unassembled WGS sequence"/>
</dbReference>
<dbReference type="EMBL" id="JADIIN010000079">
    <property type="protein sequence ID" value="MBF4469671.1"/>
    <property type="molecule type" value="Genomic_DNA"/>
</dbReference>
<dbReference type="GO" id="GO:0032259">
    <property type="term" value="P:methylation"/>
    <property type="evidence" value="ECO:0007669"/>
    <property type="project" value="UniProtKB-KW"/>
</dbReference>
<dbReference type="GO" id="GO:0042054">
    <property type="term" value="F:histone methyltransferase activity"/>
    <property type="evidence" value="ECO:0007669"/>
    <property type="project" value="TreeGrafter"/>
</dbReference>
<dbReference type="PANTHER" id="PTHR11006:SF4">
    <property type="entry name" value="PROTEIN ARGININE N-METHYLTRANSFERASE 7"/>
    <property type="match status" value="1"/>
</dbReference>
<comment type="caution">
    <text evidence="1">The sequence shown here is derived from an EMBL/GenBank/DDBJ whole genome shotgun (WGS) entry which is preliminary data.</text>
</comment>
<protein>
    <submittedName>
        <fullName evidence="1">Methyltransferase domain-containing protein</fullName>
    </submittedName>
</protein>
<reference evidence="1" key="1">
    <citation type="submission" date="2020-10" db="EMBL/GenBank/DDBJ databases">
        <title>Dehalococcoides mccartyi of a TCE/Cr reducing biochatode.</title>
        <authorList>
            <person name="Matturro B."/>
        </authorList>
    </citation>
    <scope>NUCLEOTIDE SEQUENCE</scope>
    <source>
        <strain evidence="1">Bin4</strain>
    </source>
</reference>
<dbReference type="GO" id="GO:0016274">
    <property type="term" value="F:protein-arginine N-methyltransferase activity"/>
    <property type="evidence" value="ECO:0007669"/>
    <property type="project" value="InterPro"/>
</dbReference>
<proteinExistence type="predicted"/>
<keyword evidence="1" id="KW-0808">Transferase</keyword>
<accession>A0A843AIV1</accession>
<name>A0A843AIV1_METAZ</name>
<keyword evidence="1" id="KW-0489">Methyltransferase</keyword>
<dbReference type="PANTHER" id="PTHR11006">
    <property type="entry name" value="PROTEIN ARGININE N-METHYLTRANSFERASE"/>
    <property type="match status" value="1"/>
</dbReference>
<dbReference type="InterPro" id="IPR029063">
    <property type="entry name" value="SAM-dependent_MTases_sf"/>
</dbReference>
<dbReference type="AlphaFoldDB" id="A0A843AIV1"/>
<organism evidence="1 2">
    <name type="scientific">Methanobrevibacter arboriphilus</name>
    <dbReference type="NCBI Taxonomy" id="39441"/>
    <lineage>
        <taxon>Archaea</taxon>
        <taxon>Methanobacteriati</taxon>
        <taxon>Methanobacteriota</taxon>
        <taxon>Methanomada group</taxon>
        <taxon>Methanobacteria</taxon>
        <taxon>Methanobacteriales</taxon>
        <taxon>Methanobacteriaceae</taxon>
        <taxon>Methanobrevibacter</taxon>
    </lineage>
</organism>
<evidence type="ECO:0000313" key="2">
    <source>
        <dbReference type="Proteomes" id="UP000658733"/>
    </source>
</evidence>
<dbReference type="Gene3D" id="3.40.50.150">
    <property type="entry name" value="Vaccinia Virus protein VP39"/>
    <property type="match status" value="1"/>
</dbReference>
<dbReference type="Pfam" id="PF06325">
    <property type="entry name" value="PrmA"/>
    <property type="match status" value="1"/>
</dbReference>
<dbReference type="RefSeq" id="WP_278524299.1">
    <property type="nucleotide sequence ID" value="NZ_JADIIN010000079.1"/>
</dbReference>
<sequence length="370" mass="42036">MKFYTTPYHSNLIKDIDRLSVFYEGINDYYKSILSNGNNKIQDNDKKISTVFDLGCGSGVLSYFASKYSKSVLAIDNDDKSIQCVKKTFKENNIDNVNFISADASSFEFTEYADLIICEMLDTALIDEEEVPVLNNVRKYLKSNGKIIPQGIINIAEPVYMEKSYTHYEDEDFHGKKPDYKVLGDYVIFSCIDFLDEIIPEFETIINFKFDKINDTTDISINEFDNNLSDFNNFNNFNNFKFNGIKITTFTIINENIICGPTPMLNPPILIPLSSSYNISKNNINNNFNNSINSDINNKNNNKNNNINSIINSNTNNNINNTNSNTNTNSSEVNNYNNIFSNDNLNELTLSVKLKYVMGGGVETIEADII</sequence>
<gene>
    <name evidence="1" type="ORF">ISP01_09730</name>
</gene>